<comment type="caution">
    <text evidence="1">The sequence shown here is derived from an EMBL/GenBank/DDBJ whole genome shotgun (WGS) entry which is preliminary data.</text>
</comment>
<protein>
    <submittedName>
        <fullName evidence="1">Lecithin-cholesterol acyltransferase-like 1</fullName>
    </submittedName>
</protein>
<evidence type="ECO:0000313" key="1">
    <source>
        <dbReference type="EMBL" id="KAL0283454.1"/>
    </source>
</evidence>
<dbReference type="EMBL" id="JACGWJ010001281">
    <property type="protein sequence ID" value="KAL0283454.1"/>
    <property type="molecule type" value="Genomic_DNA"/>
</dbReference>
<keyword evidence="1" id="KW-0012">Acyltransferase</keyword>
<organism evidence="1">
    <name type="scientific">Sesamum radiatum</name>
    <name type="common">Black benniseed</name>
    <dbReference type="NCBI Taxonomy" id="300843"/>
    <lineage>
        <taxon>Eukaryota</taxon>
        <taxon>Viridiplantae</taxon>
        <taxon>Streptophyta</taxon>
        <taxon>Embryophyta</taxon>
        <taxon>Tracheophyta</taxon>
        <taxon>Spermatophyta</taxon>
        <taxon>Magnoliopsida</taxon>
        <taxon>eudicotyledons</taxon>
        <taxon>Gunneridae</taxon>
        <taxon>Pentapetalae</taxon>
        <taxon>asterids</taxon>
        <taxon>lamiids</taxon>
        <taxon>Lamiales</taxon>
        <taxon>Pedaliaceae</taxon>
        <taxon>Sesamum</taxon>
    </lineage>
</organism>
<dbReference type="SUPFAM" id="SSF53474">
    <property type="entry name" value="alpha/beta-Hydrolases"/>
    <property type="match status" value="1"/>
</dbReference>
<dbReference type="InterPro" id="IPR003386">
    <property type="entry name" value="LACT/PDAT_acylTrfase"/>
</dbReference>
<dbReference type="PANTHER" id="PTHR11440">
    <property type="entry name" value="LECITHIN-CHOLESTEROL ACYLTRANSFERASE-RELATED"/>
    <property type="match status" value="1"/>
</dbReference>
<accession>A0AAW2IM84</accession>
<name>A0AAW2IM84_SESRA</name>
<dbReference type="GO" id="GO:0008374">
    <property type="term" value="F:O-acyltransferase activity"/>
    <property type="evidence" value="ECO:0007669"/>
    <property type="project" value="InterPro"/>
</dbReference>
<reference evidence="1" key="1">
    <citation type="submission" date="2020-06" db="EMBL/GenBank/DDBJ databases">
        <authorList>
            <person name="Li T."/>
            <person name="Hu X."/>
            <person name="Zhang T."/>
            <person name="Song X."/>
            <person name="Zhang H."/>
            <person name="Dai N."/>
            <person name="Sheng W."/>
            <person name="Hou X."/>
            <person name="Wei L."/>
        </authorList>
    </citation>
    <scope>NUCLEOTIDE SEQUENCE</scope>
    <source>
        <strain evidence="1">G02</strain>
        <tissue evidence="1">Leaf</tissue>
    </source>
</reference>
<dbReference type="Gene3D" id="3.40.50.1820">
    <property type="entry name" value="alpha/beta hydrolase"/>
    <property type="match status" value="1"/>
</dbReference>
<sequence length="176" mass="19476">MEPLVRSLEKVGYVSGSNLFGAPYDFRYGLAAEGHPSNVGSKFLSDLKNLIESTSNSNGGRPVILLSHSLGGLFVLQFLDRNPTSWRSKYIKHFIALSAPWGGTVEEMRTFASGNAFGVPLVDPLLVREEQRSCSTNLWLMPSPQVFNRTRPLVITKNGSYSSSDIFSVPSRYWVS</sequence>
<reference evidence="1" key="2">
    <citation type="journal article" date="2024" name="Plant">
        <title>Genomic evolution and insights into agronomic trait innovations of Sesamum species.</title>
        <authorList>
            <person name="Miao H."/>
            <person name="Wang L."/>
            <person name="Qu L."/>
            <person name="Liu H."/>
            <person name="Sun Y."/>
            <person name="Le M."/>
            <person name="Wang Q."/>
            <person name="Wei S."/>
            <person name="Zheng Y."/>
            <person name="Lin W."/>
            <person name="Duan Y."/>
            <person name="Cao H."/>
            <person name="Xiong S."/>
            <person name="Wang X."/>
            <person name="Wei L."/>
            <person name="Li C."/>
            <person name="Ma Q."/>
            <person name="Ju M."/>
            <person name="Zhao R."/>
            <person name="Li G."/>
            <person name="Mu C."/>
            <person name="Tian Q."/>
            <person name="Mei H."/>
            <person name="Zhang T."/>
            <person name="Gao T."/>
            <person name="Zhang H."/>
        </authorList>
    </citation>
    <scope>NUCLEOTIDE SEQUENCE</scope>
    <source>
        <strain evidence="1">G02</strain>
    </source>
</reference>
<dbReference type="AlphaFoldDB" id="A0AAW2IM84"/>
<dbReference type="InterPro" id="IPR029058">
    <property type="entry name" value="AB_hydrolase_fold"/>
</dbReference>
<dbReference type="Pfam" id="PF02450">
    <property type="entry name" value="LCAT"/>
    <property type="match status" value="1"/>
</dbReference>
<keyword evidence="1" id="KW-0808">Transferase</keyword>
<gene>
    <name evidence="1" type="ORF">Sradi_7227900</name>
</gene>
<dbReference type="GO" id="GO:0006629">
    <property type="term" value="P:lipid metabolic process"/>
    <property type="evidence" value="ECO:0007669"/>
    <property type="project" value="InterPro"/>
</dbReference>
<proteinExistence type="predicted"/>